<dbReference type="STRING" id="454194.PYK22_00324"/>
<organism evidence="1 2">
    <name type="scientific">Pyrinomonas methylaliphatogenes</name>
    <dbReference type="NCBI Taxonomy" id="454194"/>
    <lineage>
        <taxon>Bacteria</taxon>
        <taxon>Pseudomonadati</taxon>
        <taxon>Acidobacteriota</taxon>
        <taxon>Blastocatellia</taxon>
        <taxon>Blastocatellales</taxon>
        <taxon>Pyrinomonadaceae</taxon>
        <taxon>Pyrinomonas</taxon>
    </lineage>
</organism>
<evidence type="ECO:0000313" key="1">
    <source>
        <dbReference type="EMBL" id="CDM64331.1"/>
    </source>
</evidence>
<sequence>MKAAMERARRLIGRLSAAIQTIFGLPNYGAYLEWHATFHPGEAPLSRRAFYDRHLKDRYGRGGLRRCC</sequence>
<dbReference type="EMBL" id="CBXV010000001">
    <property type="protein sequence ID" value="CDM64331.1"/>
    <property type="molecule type" value="Genomic_DNA"/>
</dbReference>
<protein>
    <submittedName>
        <fullName evidence="1">Uncharacterized small protein</fullName>
    </submittedName>
</protein>
<dbReference type="AlphaFoldDB" id="A0A0B6WTG9"/>
<keyword evidence="2" id="KW-1185">Reference proteome</keyword>
<reference evidence="1 2" key="1">
    <citation type="submission" date="2013-12" db="EMBL/GenBank/DDBJ databases">
        <authorList>
            <person name="Stott M."/>
        </authorList>
    </citation>
    <scope>NUCLEOTIDE SEQUENCE [LARGE SCALE GENOMIC DNA]</scope>
    <source>
        <strain evidence="1 2">K22</strain>
    </source>
</reference>
<accession>A0A0B6WTG9</accession>
<gene>
    <name evidence="1" type="ORF">PYK22_00324</name>
</gene>
<dbReference type="RefSeq" id="WP_041973471.1">
    <property type="nucleotide sequence ID" value="NZ_CBXV010000001.1"/>
</dbReference>
<evidence type="ECO:0000313" key="2">
    <source>
        <dbReference type="Proteomes" id="UP000031518"/>
    </source>
</evidence>
<dbReference type="Proteomes" id="UP000031518">
    <property type="component" value="Unassembled WGS sequence"/>
</dbReference>
<proteinExistence type="predicted"/>
<dbReference type="InterPro" id="IPR007423">
    <property type="entry name" value="Sel_put"/>
</dbReference>
<dbReference type="Pfam" id="PF04328">
    <property type="entry name" value="Sel_put"/>
    <property type="match status" value="1"/>
</dbReference>
<reference evidence="1 2" key="2">
    <citation type="submission" date="2015-01" db="EMBL/GenBank/DDBJ databases">
        <title>Complete genome sequence of Pyrinomonas methylaliphatogenes type strain K22T.</title>
        <authorList>
            <person name="Lee K.C.Y."/>
            <person name="Power J.F."/>
            <person name="Dunfield P.F."/>
            <person name="Morgan X.C."/>
            <person name="Huttenhower C."/>
            <person name="Stott M.B."/>
        </authorList>
    </citation>
    <scope>NUCLEOTIDE SEQUENCE [LARGE SCALE GENOMIC DNA]</scope>
    <source>
        <strain evidence="1 2">K22</strain>
    </source>
</reference>
<name>A0A0B6WTG9_9BACT</name>